<proteinExistence type="predicted"/>
<evidence type="ECO:0000313" key="2">
    <source>
        <dbReference type="EMBL" id="KAI7745102.1"/>
    </source>
</evidence>
<organism evidence="2 3">
    <name type="scientific">Ambrosia artemisiifolia</name>
    <name type="common">Common ragweed</name>
    <dbReference type="NCBI Taxonomy" id="4212"/>
    <lineage>
        <taxon>Eukaryota</taxon>
        <taxon>Viridiplantae</taxon>
        <taxon>Streptophyta</taxon>
        <taxon>Embryophyta</taxon>
        <taxon>Tracheophyta</taxon>
        <taxon>Spermatophyta</taxon>
        <taxon>Magnoliopsida</taxon>
        <taxon>eudicotyledons</taxon>
        <taxon>Gunneridae</taxon>
        <taxon>Pentapetalae</taxon>
        <taxon>asterids</taxon>
        <taxon>campanulids</taxon>
        <taxon>Asterales</taxon>
        <taxon>Asteraceae</taxon>
        <taxon>Asteroideae</taxon>
        <taxon>Heliantheae alliance</taxon>
        <taxon>Heliantheae</taxon>
        <taxon>Ambrosia</taxon>
    </lineage>
</organism>
<keyword evidence="3" id="KW-1185">Reference proteome</keyword>
<dbReference type="InterPro" id="IPR004083">
    <property type="entry name" value="Raptor"/>
</dbReference>
<dbReference type="GO" id="GO:0009267">
    <property type="term" value="P:cellular response to starvation"/>
    <property type="evidence" value="ECO:0007669"/>
    <property type="project" value="TreeGrafter"/>
</dbReference>
<dbReference type="EMBL" id="JAMZMK010007362">
    <property type="protein sequence ID" value="KAI7745102.1"/>
    <property type="molecule type" value="Genomic_DNA"/>
</dbReference>
<dbReference type="AlphaFoldDB" id="A0AAD5CNZ1"/>
<dbReference type="GO" id="GO:0010506">
    <property type="term" value="P:regulation of autophagy"/>
    <property type="evidence" value="ECO:0007669"/>
    <property type="project" value="TreeGrafter"/>
</dbReference>
<sequence length="234" mass="25605">KDPSPRIASLGRRVLSIIGIEQVVTKSAKSTSTSGVRVGESSTTTSSLAGLARSSSWFDMNGGSSHLPLTFRTPPVSPPRPSYMTGIRRVCSLEFRPHLMDSGLADSLLGSHGVTGSSDRSFLPQSTIYNWSCSHFSKPLLIATDEADEIANKREDRETIVFDHITKCQPGTNLHNPIARWDTKFESGARASLLQPFAPIVVAADEGECIRYASFIFYLFLILGLLFIIKILFV</sequence>
<accession>A0AAD5CNZ1</accession>
<dbReference type="GO" id="GO:0031931">
    <property type="term" value="C:TORC1 complex"/>
    <property type="evidence" value="ECO:0007669"/>
    <property type="project" value="InterPro"/>
</dbReference>
<dbReference type="GO" id="GO:0030674">
    <property type="term" value="F:protein-macromolecule adaptor activity"/>
    <property type="evidence" value="ECO:0007669"/>
    <property type="project" value="TreeGrafter"/>
</dbReference>
<dbReference type="GO" id="GO:0005737">
    <property type="term" value="C:cytoplasm"/>
    <property type="evidence" value="ECO:0007669"/>
    <property type="project" value="TreeGrafter"/>
</dbReference>
<evidence type="ECO:0000313" key="3">
    <source>
        <dbReference type="Proteomes" id="UP001206925"/>
    </source>
</evidence>
<dbReference type="GO" id="GO:0031929">
    <property type="term" value="P:TOR signaling"/>
    <property type="evidence" value="ECO:0007669"/>
    <property type="project" value="InterPro"/>
</dbReference>
<comment type="caution">
    <text evidence="2">The sequence shown here is derived from an EMBL/GenBank/DDBJ whole genome shotgun (WGS) entry which is preliminary data.</text>
</comment>
<reference evidence="2" key="1">
    <citation type="submission" date="2022-06" db="EMBL/GenBank/DDBJ databases">
        <title>Uncovering the hologenomic basis of an extraordinary plant invasion.</title>
        <authorList>
            <person name="Bieker V.C."/>
            <person name="Martin M.D."/>
            <person name="Gilbert T."/>
            <person name="Hodgins K."/>
            <person name="Battlay P."/>
            <person name="Petersen B."/>
            <person name="Wilson J."/>
        </authorList>
    </citation>
    <scope>NUCLEOTIDE SEQUENCE</scope>
    <source>
        <strain evidence="2">AA19_3_7</strain>
        <tissue evidence="2">Leaf</tissue>
    </source>
</reference>
<evidence type="ECO:0000256" key="1">
    <source>
        <dbReference type="SAM" id="Phobius"/>
    </source>
</evidence>
<protein>
    <submittedName>
        <fullName evidence="2">Uncharacterized protein</fullName>
    </submittedName>
</protein>
<dbReference type="GO" id="GO:0071230">
    <property type="term" value="P:cellular response to amino acid stimulus"/>
    <property type="evidence" value="ECO:0007669"/>
    <property type="project" value="TreeGrafter"/>
</dbReference>
<keyword evidence="1" id="KW-1133">Transmembrane helix</keyword>
<keyword evidence="1" id="KW-0472">Membrane</keyword>
<gene>
    <name evidence="2" type="ORF">M8C21_017802</name>
</gene>
<keyword evidence="1" id="KW-0812">Transmembrane</keyword>
<dbReference type="Proteomes" id="UP001206925">
    <property type="component" value="Unassembled WGS sequence"/>
</dbReference>
<name>A0AAD5CNZ1_AMBAR</name>
<feature type="transmembrane region" description="Helical" evidence="1">
    <location>
        <begin position="215"/>
        <end position="233"/>
    </location>
</feature>
<dbReference type="PANTHER" id="PTHR12848">
    <property type="entry name" value="REGULATORY-ASSOCIATED PROTEIN OF MTOR"/>
    <property type="match status" value="1"/>
</dbReference>
<feature type="non-terminal residue" evidence="2">
    <location>
        <position position="234"/>
    </location>
</feature>
<dbReference type="PANTHER" id="PTHR12848:SF16">
    <property type="entry name" value="REGULATORY-ASSOCIATED PROTEIN OF MTOR"/>
    <property type="match status" value="1"/>
</dbReference>
<dbReference type="GO" id="GO:0030307">
    <property type="term" value="P:positive regulation of cell growth"/>
    <property type="evidence" value="ECO:0007669"/>
    <property type="project" value="TreeGrafter"/>
</dbReference>